<evidence type="ECO:0008006" key="4">
    <source>
        <dbReference type="Google" id="ProtNLM"/>
    </source>
</evidence>
<feature type="transmembrane region" description="Helical" evidence="1">
    <location>
        <begin position="156"/>
        <end position="179"/>
    </location>
</feature>
<dbReference type="RefSeq" id="WP_205602752.1">
    <property type="nucleotide sequence ID" value="NZ_JBHSQL010000021.1"/>
</dbReference>
<keyword evidence="1" id="KW-0472">Membrane</keyword>
<keyword evidence="1" id="KW-1133">Transmembrane helix</keyword>
<comment type="caution">
    <text evidence="2">The sequence shown here is derived from an EMBL/GenBank/DDBJ whole genome shotgun (WGS) entry which is preliminary data.</text>
</comment>
<sequence>MKDPTSMGEVFLADPPGTAQPALPTRTRSWAVCGIAAAVLGLVTIVVSMGLWDPDLDYSDPTAIANRLSDAKGQLIVMHVAMLTGMVGLVIFGLGLARRLGGALPSGSLIGGVAASGIGLTAVANLIGSGLDTEFLFAAEVVEKDVPETIAFYNHWIATIPWLWVGAGLAGVAIAVAALKHHAAPRWIGIVGATLGGLTLLVGISPLQYMAGFVGPIWLLVTAIGFAVGDKAYRNAAA</sequence>
<name>A0ABW1QQ56_9ACTN</name>
<keyword evidence="3" id="KW-1185">Reference proteome</keyword>
<feature type="transmembrane region" description="Helical" evidence="1">
    <location>
        <begin position="76"/>
        <end position="97"/>
    </location>
</feature>
<reference evidence="3" key="1">
    <citation type="journal article" date="2019" name="Int. J. Syst. Evol. Microbiol.">
        <title>The Global Catalogue of Microorganisms (GCM) 10K type strain sequencing project: providing services to taxonomists for standard genome sequencing and annotation.</title>
        <authorList>
            <consortium name="The Broad Institute Genomics Platform"/>
            <consortium name="The Broad Institute Genome Sequencing Center for Infectious Disease"/>
            <person name="Wu L."/>
            <person name="Ma J."/>
        </authorList>
    </citation>
    <scope>NUCLEOTIDE SEQUENCE [LARGE SCALE GENOMIC DNA]</scope>
    <source>
        <strain evidence="3">CGMCC 4.7198</strain>
    </source>
</reference>
<feature type="transmembrane region" description="Helical" evidence="1">
    <location>
        <begin position="210"/>
        <end position="229"/>
    </location>
</feature>
<feature type="transmembrane region" description="Helical" evidence="1">
    <location>
        <begin position="30"/>
        <end position="52"/>
    </location>
</feature>
<evidence type="ECO:0000313" key="3">
    <source>
        <dbReference type="Proteomes" id="UP001596097"/>
    </source>
</evidence>
<organism evidence="2 3">
    <name type="scientific">Mumia xiangluensis</name>
    <dbReference type="NCBI Taxonomy" id="1678900"/>
    <lineage>
        <taxon>Bacteria</taxon>
        <taxon>Bacillati</taxon>
        <taxon>Actinomycetota</taxon>
        <taxon>Actinomycetes</taxon>
        <taxon>Propionibacteriales</taxon>
        <taxon>Nocardioidaceae</taxon>
        <taxon>Mumia</taxon>
    </lineage>
</organism>
<feature type="transmembrane region" description="Helical" evidence="1">
    <location>
        <begin position="109"/>
        <end position="127"/>
    </location>
</feature>
<evidence type="ECO:0000256" key="1">
    <source>
        <dbReference type="SAM" id="Phobius"/>
    </source>
</evidence>
<feature type="transmembrane region" description="Helical" evidence="1">
    <location>
        <begin position="186"/>
        <end position="204"/>
    </location>
</feature>
<accession>A0ABW1QQ56</accession>
<proteinExistence type="predicted"/>
<dbReference type="Proteomes" id="UP001596097">
    <property type="component" value="Unassembled WGS sequence"/>
</dbReference>
<evidence type="ECO:0000313" key="2">
    <source>
        <dbReference type="EMBL" id="MFC6151582.1"/>
    </source>
</evidence>
<dbReference type="EMBL" id="JBHSQL010000021">
    <property type="protein sequence ID" value="MFC6151582.1"/>
    <property type="molecule type" value="Genomic_DNA"/>
</dbReference>
<gene>
    <name evidence="2" type="ORF">ACFPYK_19410</name>
</gene>
<keyword evidence="1" id="KW-0812">Transmembrane</keyword>
<protein>
    <recommendedName>
        <fullName evidence="4">DUF4386 family protein</fullName>
    </recommendedName>
</protein>